<keyword evidence="4" id="KW-0694">RNA-binding</keyword>
<dbReference type="GO" id="GO:0006412">
    <property type="term" value="P:translation"/>
    <property type="evidence" value="ECO:0007669"/>
    <property type="project" value="UniProtKB-UniRule"/>
</dbReference>
<dbReference type="GO" id="GO:0003735">
    <property type="term" value="F:structural constituent of ribosome"/>
    <property type="evidence" value="ECO:0007669"/>
    <property type="project" value="InterPro"/>
</dbReference>
<proteinExistence type="inferred from homology"/>
<dbReference type="EMBL" id="KF901022">
    <property type="protein sequence ID" value="AIF15168.1"/>
    <property type="molecule type" value="Genomic_DNA"/>
</dbReference>
<dbReference type="NCBIfam" id="NF006344">
    <property type="entry name" value="PRK08571.1"/>
    <property type="match status" value="1"/>
</dbReference>
<evidence type="ECO:0000256" key="5">
    <source>
        <dbReference type="RuleBase" id="RU003949"/>
    </source>
</evidence>
<dbReference type="Pfam" id="PF00238">
    <property type="entry name" value="Ribosomal_L14"/>
    <property type="match status" value="1"/>
</dbReference>
<name>A0A075HMH4_9ARCH</name>
<dbReference type="AlphaFoldDB" id="A0A075HMH4"/>
<gene>
    <name evidence="6" type="primary">RP-L14</name>
    <name evidence="4" type="synonym">rpl14</name>
    <name evidence="6" type="synonym">rplN</name>
</gene>
<dbReference type="PROSITE" id="PS00049">
    <property type="entry name" value="RIBOSOMAL_L14"/>
    <property type="match status" value="1"/>
</dbReference>
<dbReference type="PANTHER" id="PTHR11761:SF8">
    <property type="entry name" value="LARGE RIBOSOMAL SUBUNIT PROTEIN UL14"/>
    <property type="match status" value="1"/>
</dbReference>
<keyword evidence="3 4" id="KW-0687">Ribonucleoprotein</keyword>
<dbReference type="SMART" id="SM01374">
    <property type="entry name" value="Ribosomal_L14"/>
    <property type="match status" value="1"/>
</dbReference>
<accession>A0A075HMH4</accession>
<dbReference type="GO" id="GO:0022625">
    <property type="term" value="C:cytosolic large ribosomal subunit"/>
    <property type="evidence" value="ECO:0007669"/>
    <property type="project" value="TreeGrafter"/>
</dbReference>
<dbReference type="HAMAP" id="MF_01367">
    <property type="entry name" value="Ribosomal_uL14"/>
    <property type="match status" value="1"/>
</dbReference>
<evidence type="ECO:0000256" key="2">
    <source>
        <dbReference type="ARBA" id="ARBA00022980"/>
    </source>
</evidence>
<dbReference type="PANTHER" id="PTHR11761">
    <property type="entry name" value="50S/60S RIBOSOMAL PROTEIN L14/L23"/>
    <property type="match status" value="1"/>
</dbReference>
<evidence type="ECO:0000256" key="1">
    <source>
        <dbReference type="ARBA" id="ARBA00010745"/>
    </source>
</evidence>
<dbReference type="SUPFAM" id="SSF50193">
    <property type="entry name" value="Ribosomal protein L14"/>
    <property type="match status" value="1"/>
</dbReference>
<organism evidence="6">
    <name type="scientific">uncultured marine thaumarchaeote KM3_69_H10</name>
    <dbReference type="NCBI Taxonomy" id="1456245"/>
    <lineage>
        <taxon>Archaea</taxon>
        <taxon>Nitrososphaerota</taxon>
        <taxon>environmental samples</taxon>
    </lineage>
</organism>
<comment type="function">
    <text evidence="4">Binds to 23S rRNA. Forms part of two intersubunit bridges in the 70S ribosome.</text>
</comment>
<protein>
    <recommendedName>
        <fullName evidence="4">Large ribosomal subunit protein uL14</fullName>
    </recommendedName>
</protein>
<dbReference type="InterPro" id="IPR019972">
    <property type="entry name" value="Ribosomal_uL14_CS"/>
</dbReference>
<evidence type="ECO:0000313" key="6">
    <source>
        <dbReference type="EMBL" id="AIF15168.1"/>
    </source>
</evidence>
<dbReference type="InterPro" id="IPR036853">
    <property type="entry name" value="Ribosomal_uL14_sf"/>
</dbReference>
<dbReference type="Gene3D" id="2.40.150.20">
    <property type="entry name" value="Ribosomal protein L14"/>
    <property type="match status" value="1"/>
</dbReference>
<dbReference type="CDD" id="cd00337">
    <property type="entry name" value="Ribosomal_uL14"/>
    <property type="match status" value="1"/>
</dbReference>
<comment type="subunit">
    <text evidence="4">Part of the 50S ribosomal subunit. Forms a cluster with proteins L3 and L24e, part of which may contact the 16S rRNA in 2 intersubunit bridges.</text>
</comment>
<evidence type="ECO:0000256" key="3">
    <source>
        <dbReference type="ARBA" id="ARBA00023274"/>
    </source>
</evidence>
<sequence>MSQGRGRGKASKGVVEFRPYVTRVIPVGARIVCADNTGAKILEVVNVHKYKTRVSRLPAAAVGDFCNVVVKKGPAELRKQVHGAVIIRQKYAIRRLNGTRVSFEDNAAVLITPEGEVKGTDIKGPVSIEASEKWPRIANIASMVI</sequence>
<keyword evidence="4" id="KW-0699">rRNA-binding</keyword>
<dbReference type="FunFam" id="2.40.150.20:FF:000007">
    <property type="entry name" value="50S ribosomal protein L14"/>
    <property type="match status" value="1"/>
</dbReference>
<dbReference type="InterPro" id="IPR000218">
    <property type="entry name" value="Ribosomal_uL14"/>
</dbReference>
<dbReference type="GO" id="GO:0070180">
    <property type="term" value="F:large ribosomal subunit rRNA binding"/>
    <property type="evidence" value="ECO:0007669"/>
    <property type="project" value="TreeGrafter"/>
</dbReference>
<keyword evidence="2 4" id="KW-0689">Ribosomal protein</keyword>
<reference evidence="6" key="1">
    <citation type="journal article" date="2014" name="Genome Biol. Evol.">
        <title>Pangenome evidence for extensive interdomain horizontal transfer affecting lineage core and shell genes in uncultured planktonic thaumarchaeota and euryarchaeota.</title>
        <authorList>
            <person name="Deschamps P."/>
            <person name="Zivanovic Y."/>
            <person name="Moreira D."/>
            <person name="Rodriguez-Valera F."/>
            <person name="Lopez-Garcia P."/>
        </authorList>
    </citation>
    <scope>NUCLEOTIDE SEQUENCE</scope>
</reference>
<comment type="similarity">
    <text evidence="1 4 5">Belongs to the universal ribosomal protein uL14 family.</text>
</comment>
<evidence type="ECO:0000256" key="4">
    <source>
        <dbReference type="HAMAP-Rule" id="MF_01367"/>
    </source>
</evidence>